<dbReference type="PROSITE" id="PS00688">
    <property type="entry name" value="SIGMA54_INTERACT_3"/>
    <property type="match status" value="1"/>
</dbReference>
<dbReference type="SMART" id="SM00382">
    <property type="entry name" value="AAA"/>
    <property type="match status" value="1"/>
</dbReference>
<name>A0ABT3N682_9BACT</name>
<dbReference type="InterPro" id="IPR058031">
    <property type="entry name" value="AAA_lid_NorR"/>
</dbReference>
<evidence type="ECO:0000259" key="6">
    <source>
        <dbReference type="PROSITE" id="PS50112"/>
    </source>
</evidence>
<dbReference type="Gene3D" id="1.10.10.60">
    <property type="entry name" value="Homeodomain-like"/>
    <property type="match status" value="1"/>
</dbReference>
<sequence length="473" mass="53149">MQPNAKDLLASHSLDILDAIPEGVFITNLEGITLYVNRMYEQLTGLSRHQVLGRQVRSLVEEGVFDLALNPEVVRKAKTVTHTQRLRNGKMLVLTGTPVFDETGALRLVITFARDITRITQLNEQVSLQKQLIEQTNEQMAYMAREQSQTTTPIFASEVMHETLNFLQTMAKTDATLLILGETGVGKDVFARYVHGQSQRSDKVMMKVDCGSISESLVESEMFGYMPGAFTGASTKGKAGYFELAKESTIFLDEIGEMPLAMQTRLLRVLQDGEIMRIGGSRPVKVDARIIAATNRDLASRIEEGKFRQDLFYRLNVATVTIPPLRERQADIQPLAEAFIRKYSAKYNKRIAFMDVTLKAMSHYSWPGNVRELENFIHSLIITHQGPIIAPADLPVSILGKEAPKTEPYSDLLQGGRSLKEIMADIESDFLDRAIRWHGSVQQVARIFKVNRSTIFRKIQKKNTDSAKDRASP</sequence>
<accession>A0ABT3N682</accession>
<dbReference type="InterPro" id="IPR002078">
    <property type="entry name" value="Sigma_54_int"/>
</dbReference>
<dbReference type="Gene3D" id="3.30.450.20">
    <property type="entry name" value="PAS domain"/>
    <property type="match status" value="1"/>
</dbReference>
<keyword evidence="2" id="KW-0067">ATP-binding</keyword>
<evidence type="ECO:0000313" key="7">
    <source>
        <dbReference type="EMBL" id="MCW7752967.1"/>
    </source>
</evidence>
<dbReference type="InterPro" id="IPR035965">
    <property type="entry name" value="PAS-like_dom_sf"/>
</dbReference>
<dbReference type="EMBL" id="JAPFPW010000002">
    <property type="protein sequence ID" value="MCW7752967.1"/>
    <property type="molecule type" value="Genomic_DNA"/>
</dbReference>
<dbReference type="Pfam" id="PF25601">
    <property type="entry name" value="AAA_lid_14"/>
    <property type="match status" value="1"/>
</dbReference>
<evidence type="ECO:0000256" key="1">
    <source>
        <dbReference type="ARBA" id="ARBA00022741"/>
    </source>
</evidence>
<dbReference type="SUPFAM" id="SSF52540">
    <property type="entry name" value="P-loop containing nucleoside triphosphate hydrolases"/>
    <property type="match status" value="1"/>
</dbReference>
<keyword evidence="4" id="KW-0804">Transcription</keyword>
<dbReference type="InterPro" id="IPR025944">
    <property type="entry name" value="Sigma_54_int_dom_CS"/>
</dbReference>
<gene>
    <name evidence="7" type="ORF">OOT00_03095</name>
</gene>
<dbReference type="SUPFAM" id="SSF46689">
    <property type="entry name" value="Homeodomain-like"/>
    <property type="match status" value="1"/>
</dbReference>
<dbReference type="PANTHER" id="PTHR32071:SF81">
    <property type="entry name" value="PROPIONATE CATABOLISM OPERON REGULATORY PROTEIN"/>
    <property type="match status" value="1"/>
</dbReference>
<dbReference type="NCBIfam" id="TIGR00229">
    <property type="entry name" value="sensory_box"/>
    <property type="match status" value="1"/>
</dbReference>
<evidence type="ECO:0000256" key="2">
    <source>
        <dbReference type="ARBA" id="ARBA00022840"/>
    </source>
</evidence>
<dbReference type="Gene3D" id="3.40.50.300">
    <property type="entry name" value="P-loop containing nucleotide triphosphate hydrolases"/>
    <property type="match status" value="1"/>
</dbReference>
<dbReference type="RefSeq" id="WP_265423825.1">
    <property type="nucleotide sequence ID" value="NZ_JAPFPW010000002.1"/>
</dbReference>
<dbReference type="PROSITE" id="PS00675">
    <property type="entry name" value="SIGMA54_INTERACT_1"/>
    <property type="match status" value="1"/>
</dbReference>
<dbReference type="PROSITE" id="PS50112">
    <property type="entry name" value="PAS"/>
    <property type="match status" value="1"/>
</dbReference>
<comment type="caution">
    <text evidence="7">The sequence shown here is derived from an EMBL/GenBank/DDBJ whole genome shotgun (WGS) entry which is preliminary data.</text>
</comment>
<dbReference type="PROSITE" id="PS50045">
    <property type="entry name" value="SIGMA54_INTERACT_4"/>
    <property type="match status" value="1"/>
</dbReference>
<dbReference type="SUPFAM" id="SSF55785">
    <property type="entry name" value="PYP-like sensor domain (PAS domain)"/>
    <property type="match status" value="1"/>
</dbReference>
<evidence type="ECO:0000259" key="5">
    <source>
        <dbReference type="PROSITE" id="PS50045"/>
    </source>
</evidence>
<dbReference type="CDD" id="cd00009">
    <property type="entry name" value="AAA"/>
    <property type="match status" value="1"/>
</dbReference>
<dbReference type="InterPro" id="IPR000014">
    <property type="entry name" value="PAS"/>
</dbReference>
<dbReference type="Pfam" id="PF00989">
    <property type="entry name" value="PAS"/>
    <property type="match status" value="1"/>
</dbReference>
<dbReference type="SMART" id="SM00091">
    <property type="entry name" value="PAS"/>
    <property type="match status" value="1"/>
</dbReference>
<dbReference type="Pfam" id="PF00158">
    <property type="entry name" value="Sigma54_activat"/>
    <property type="match status" value="1"/>
</dbReference>
<dbReference type="InterPro" id="IPR025662">
    <property type="entry name" value="Sigma_54_int_dom_ATP-bd_1"/>
</dbReference>
<feature type="domain" description="Sigma-54 factor interaction" evidence="5">
    <location>
        <begin position="153"/>
        <end position="382"/>
    </location>
</feature>
<dbReference type="Gene3D" id="1.10.8.60">
    <property type="match status" value="1"/>
</dbReference>
<dbReference type="InterPro" id="IPR013767">
    <property type="entry name" value="PAS_fold"/>
</dbReference>
<dbReference type="CDD" id="cd00130">
    <property type="entry name" value="PAS"/>
    <property type="match status" value="1"/>
</dbReference>
<proteinExistence type="predicted"/>
<reference evidence="7 8" key="1">
    <citation type="submission" date="2022-11" db="EMBL/GenBank/DDBJ databases">
        <title>Desulfobotulus tamanensis H1 sp. nov. - anaerobic, alkaliphilic, sulphate reducing bacterium isolated from terrestrial mud volcano.</title>
        <authorList>
            <person name="Frolova A."/>
            <person name="Merkel A.Y."/>
            <person name="Slobodkin A.I."/>
        </authorList>
    </citation>
    <scope>NUCLEOTIDE SEQUENCE [LARGE SCALE GENOMIC DNA]</scope>
    <source>
        <strain evidence="7 8">H1</strain>
    </source>
</reference>
<keyword evidence="1" id="KW-0547">Nucleotide-binding</keyword>
<keyword evidence="3" id="KW-0805">Transcription regulation</keyword>
<protein>
    <submittedName>
        <fullName evidence="7">Sigma 54-interacting transcriptional regulator</fullName>
    </submittedName>
</protein>
<dbReference type="Proteomes" id="UP001209681">
    <property type="component" value="Unassembled WGS sequence"/>
</dbReference>
<evidence type="ECO:0000256" key="3">
    <source>
        <dbReference type="ARBA" id="ARBA00023015"/>
    </source>
</evidence>
<evidence type="ECO:0000256" key="4">
    <source>
        <dbReference type="ARBA" id="ARBA00023163"/>
    </source>
</evidence>
<organism evidence="7 8">
    <name type="scientific">Desulfobotulus pelophilus</name>
    <dbReference type="NCBI Taxonomy" id="2823377"/>
    <lineage>
        <taxon>Bacteria</taxon>
        <taxon>Pseudomonadati</taxon>
        <taxon>Thermodesulfobacteriota</taxon>
        <taxon>Desulfobacteria</taxon>
        <taxon>Desulfobacterales</taxon>
        <taxon>Desulfobacteraceae</taxon>
        <taxon>Desulfobotulus</taxon>
    </lineage>
</organism>
<dbReference type="InterPro" id="IPR003593">
    <property type="entry name" value="AAA+_ATPase"/>
</dbReference>
<keyword evidence="8" id="KW-1185">Reference proteome</keyword>
<dbReference type="InterPro" id="IPR027417">
    <property type="entry name" value="P-loop_NTPase"/>
</dbReference>
<dbReference type="PANTHER" id="PTHR32071">
    <property type="entry name" value="TRANSCRIPTIONAL REGULATORY PROTEIN"/>
    <property type="match status" value="1"/>
</dbReference>
<feature type="domain" description="PAS" evidence="6">
    <location>
        <begin position="16"/>
        <end position="62"/>
    </location>
</feature>
<evidence type="ECO:0000313" key="8">
    <source>
        <dbReference type="Proteomes" id="UP001209681"/>
    </source>
</evidence>
<dbReference type="InterPro" id="IPR009057">
    <property type="entry name" value="Homeodomain-like_sf"/>
</dbReference>